<accession>A0A7X0V9L9</accession>
<comment type="caution">
    <text evidence="2">The sequence shown here is derived from an EMBL/GenBank/DDBJ whole genome shotgun (WGS) entry which is preliminary data.</text>
</comment>
<reference evidence="2 3" key="1">
    <citation type="submission" date="2020-08" db="EMBL/GenBank/DDBJ databases">
        <authorList>
            <person name="Seo M.-J."/>
        </authorList>
    </citation>
    <scope>NUCLEOTIDE SEQUENCE [LARGE SCALE GENOMIC DNA]</scope>
    <source>
        <strain evidence="2 3">KIGAM211</strain>
    </source>
</reference>
<dbReference type="PANTHER" id="PTHR38011:SF11">
    <property type="entry name" value="2,5-DIAMINO-6-RIBOSYLAMINO-4(3H)-PYRIMIDINONE 5'-PHOSPHATE REDUCTASE"/>
    <property type="match status" value="1"/>
</dbReference>
<dbReference type="EMBL" id="JACKXE010000001">
    <property type="protein sequence ID" value="MBB6626067.1"/>
    <property type="molecule type" value="Genomic_DNA"/>
</dbReference>
<dbReference type="InterPro" id="IPR024072">
    <property type="entry name" value="DHFR-like_dom_sf"/>
</dbReference>
<feature type="domain" description="Bacterial bifunctional deaminase-reductase C-terminal" evidence="1">
    <location>
        <begin position="3"/>
        <end position="168"/>
    </location>
</feature>
<dbReference type="GO" id="GO:0008703">
    <property type="term" value="F:5-amino-6-(5-phosphoribosylamino)uracil reductase activity"/>
    <property type="evidence" value="ECO:0007669"/>
    <property type="project" value="InterPro"/>
</dbReference>
<dbReference type="InterPro" id="IPR002734">
    <property type="entry name" value="RibDG_C"/>
</dbReference>
<gene>
    <name evidence="2" type="ORF">H5V45_01920</name>
</gene>
<evidence type="ECO:0000313" key="3">
    <source>
        <dbReference type="Proteomes" id="UP000523955"/>
    </source>
</evidence>
<keyword evidence="3" id="KW-1185">Reference proteome</keyword>
<dbReference type="Proteomes" id="UP000523955">
    <property type="component" value="Unassembled WGS sequence"/>
</dbReference>
<evidence type="ECO:0000313" key="2">
    <source>
        <dbReference type="EMBL" id="MBB6626067.1"/>
    </source>
</evidence>
<protein>
    <submittedName>
        <fullName evidence="2">Dihydrofolate reductase family protein</fullName>
    </submittedName>
</protein>
<name>A0A7X0V9L9_9ACTN</name>
<evidence type="ECO:0000259" key="1">
    <source>
        <dbReference type="Pfam" id="PF01872"/>
    </source>
</evidence>
<proteinExistence type="predicted"/>
<dbReference type="Gene3D" id="3.40.430.10">
    <property type="entry name" value="Dihydrofolate Reductase, subunit A"/>
    <property type="match status" value="1"/>
</dbReference>
<sequence length="180" mass="19745">MRKVVSWHFVSADGVAEDPDRFFTTWDDETDVRSNEVIATQDTVVLGRRTHDEWAPFWPTSDIEPFATFINAVTKYVATSTPLGHDWTNTHVIEGDLADAVRHLRAQPGGDIGVHASISVTRALITAGLVDEIRMVVMPTVIGSGRSLLAGLPELKLEMLGCETTPAGHLLLDYRVRPAA</sequence>
<dbReference type="Pfam" id="PF01872">
    <property type="entry name" value="RibD_C"/>
    <property type="match status" value="1"/>
</dbReference>
<dbReference type="GO" id="GO:0009231">
    <property type="term" value="P:riboflavin biosynthetic process"/>
    <property type="evidence" value="ECO:0007669"/>
    <property type="project" value="InterPro"/>
</dbReference>
<dbReference type="AlphaFoldDB" id="A0A7X0V9L9"/>
<dbReference type="SUPFAM" id="SSF53597">
    <property type="entry name" value="Dihydrofolate reductase-like"/>
    <property type="match status" value="1"/>
</dbReference>
<dbReference type="PANTHER" id="PTHR38011">
    <property type="entry name" value="DIHYDROFOLATE REDUCTASE FAMILY PROTEIN (AFU_ORTHOLOGUE AFUA_8G06820)"/>
    <property type="match status" value="1"/>
</dbReference>
<organism evidence="2 3">
    <name type="scientific">Nocardioides luti</name>
    <dbReference type="NCBI Taxonomy" id="2761101"/>
    <lineage>
        <taxon>Bacteria</taxon>
        <taxon>Bacillati</taxon>
        <taxon>Actinomycetota</taxon>
        <taxon>Actinomycetes</taxon>
        <taxon>Propionibacteriales</taxon>
        <taxon>Nocardioidaceae</taxon>
        <taxon>Nocardioides</taxon>
    </lineage>
</organism>
<dbReference type="InterPro" id="IPR050765">
    <property type="entry name" value="Riboflavin_Biosynth_HTPR"/>
</dbReference>